<dbReference type="InterPro" id="IPR019787">
    <property type="entry name" value="Znf_PHD-finger"/>
</dbReference>
<dbReference type="PROSITE" id="PS01359">
    <property type="entry name" value="ZF_PHD_1"/>
    <property type="match status" value="1"/>
</dbReference>
<evidence type="ECO:0000256" key="7">
    <source>
        <dbReference type="PIRSR" id="PIRSR628651-50"/>
    </source>
</evidence>
<dbReference type="InterPro" id="IPR028651">
    <property type="entry name" value="ING_fam"/>
</dbReference>
<dbReference type="Proteomes" id="UP000594262">
    <property type="component" value="Unplaced"/>
</dbReference>
<feature type="binding site" evidence="8">
    <location>
        <position position="335"/>
    </location>
    <ligand>
        <name>Zn(2+)</name>
        <dbReference type="ChEBI" id="CHEBI:29105"/>
        <label>2</label>
    </ligand>
</feature>
<keyword evidence="10" id="KW-0156">Chromatin regulator</keyword>
<dbReference type="Pfam" id="PF12998">
    <property type="entry name" value="ING"/>
    <property type="match status" value="1"/>
</dbReference>
<dbReference type="Gene3D" id="6.10.140.1740">
    <property type="match status" value="1"/>
</dbReference>
<feature type="binding site" evidence="8">
    <location>
        <position position="332"/>
    </location>
    <ligand>
        <name>Zn(2+)</name>
        <dbReference type="ChEBI" id="CHEBI:29105"/>
        <label>2</label>
    </ligand>
</feature>
<dbReference type="CDD" id="cd15505">
    <property type="entry name" value="PHD_ING"/>
    <property type="match status" value="1"/>
</dbReference>
<evidence type="ECO:0000256" key="6">
    <source>
        <dbReference type="ARBA" id="ARBA00023242"/>
    </source>
</evidence>
<keyword evidence="6 10" id="KW-0539">Nucleus</keyword>
<feature type="binding site" evidence="8">
    <location>
        <position position="305"/>
    </location>
    <ligand>
        <name>Zn(2+)</name>
        <dbReference type="ChEBI" id="CHEBI:29105"/>
        <label>2</label>
    </ligand>
</feature>
<dbReference type="InterPro" id="IPR024610">
    <property type="entry name" value="ING_N_histone-binding"/>
</dbReference>
<dbReference type="Gene3D" id="3.30.40.10">
    <property type="entry name" value="Zinc/RING finger domain, C3HC4 (zinc finger)"/>
    <property type="match status" value="1"/>
</dbReference>
<evidence type="ECO:0000256" key="3">
    <source>
        <dbReference type="ARBA" id="ARBA00022723"/>
    </source>
</evidence>
<dbReference type="FunFam" id="3.30.40.10:FF:000021">
    <property type="entry name" value="Inhibitor of growth 2b"/>
    <property type="match status" value="1"/>
</dbReference>
<feature type="site" description="Histone H3K4me3 binding" evidence="7">
    <location>
        <position position="314"/>
    </location>
</feature>
<organism evidence="13 14">
    <name type="scientific">Clytia hemisphaerica</name>
    <dbReference type="NCBI Taxonomy" id="252671"/>
    <lineage>
        <taxon>Eukaryota</taxon>
        <taxon>Metazoa</taxon>
        <taxon>Cnidaria</taxon>
        <taxon>Hydrozoa</taxon>
        <taxon>Hydroidolina</taxon>
        <taxon>Leptothecata</taxon>
        <taxon>Obeliida</taxon>
        <taxon>Clytiidae</taxon>
        <taxon>Clytia</taxon>
    </lineage>
</organism>
<keyword evidence="3 8" id="KW-0479">Metal-binding</keyword>
<evidence type="ECO:0000256" key="9">
    <source>
        <dbReference type="PROSITE-ProRule" id="PRU00146"/>
    </source>
</evidence>
<dbReference type="InterPro" id="IPR019786">
    <property type="entry name" value="Zinc_finger_PHD-type_CS"/>
</dbReference>
<dbReference type="PANTHER" id="PTHR10333:SF89">
    <property type="entry name" value="INHIBITOR OF GROWTH PROTEIN"/>
    <property type="match status" value="1"/>
</dbReference>
<evidence type="ECO:0000313" key="13">
    <source>
        <dbReference type="EnsemblMetazoa" id="CLYHEMP019015.1"/>
    </source>
</evidence>
<evidence type="ECO:0000256" key="5">
    <source>
        <dbReference type="ARBA" id="ARBA00022833"/>
    </source>
</evidence>
<protein>
    <recommendedName>
        <fullName evidence="10">Inhibitor of growth protein</fullName>
    </recommendedName>
</protein>
<evidence type="ECO:0000256" key="2">
    <source>
        <dbReference type="ARBA" id="ARBA00010210"/>
    </source>
</evidence>
<feature type="site" description="Histone H3K4me3 binding" evidence="7">
    <location>
        <position position="291"/>
    </location>
</feature>
<dbReference type="InterPro" id="IPR001965">
    <property type="entry name" value="Znf_PHD"/>
</dbReference>
<evidence type="ECO:0000313" key="14">
    <source>
        <dbReference type="Proteomes" id="UP000594262"/>
    </source>
</evidence>
<comment type="subcellular location">
    <subcellularLocation>
        <location evidence="1 10">Nucleus</location>
    </subcellularLocation>
</comment>
<feature type="binding site" evidence="8">
    <location>
        <position position="310"/>
    </location>
    <ligand>
        <name>Zn(2+)</name>
        <dbReference type="ChEBI" id="CHEBI:29105"/>
        <label>2</label>
    </ligand>
</feature>
<dbReference type="CDD" id="cd16857">
    <property type="entry name" value="ING_ING1_2"/>
    <property type="match status" value="1"/>
</dbReference>
<feature type="binding site" evidence="8">
    <location>
        <position position="292"/>
    </location>
    <ligand>
        <name>Zn(2+)</name>
        <dbReference type="ChEBI" id="CHEBI:29105"/>
        <label>1</label>
    </ligand>
</feature>
<dbReference type="InterPro" id="IPR011011">
    <property type="entry name" value="Znf_FYVE_PHD"/>
</dbReference>
<dbReference type="AlphaFoldDB" id="A0A7M5X869"/>
<proteinExistence type="inferred from homology"/>
<feature type="region of interest" description="Disordered" evidence="11">
    <location>
        <begin position="115"/>
        <end position="278"/>
    </location>
</feature>
<comment type="function">
    <text evidence="10">Component of an histone acetyltransferase complex.</text>
</comment>
<name>A0A7M5X869_9CNID</name>
<dbReference type="EnsemblMetazoa" id="CLYHEMT019015.1">
    <property type="protein sequence ID" value="CLYHEMP019015.1"/>
    <property type="gene ID" value="CLYHEMG019015"/>
</dbReference>
<comment type="similarity">
    <text evidence="2 10">Belongs to the ING family.</text>
</comment>
<dbReference type="GO" id="GO:0006325">
    <property type="term" value="P:chromatin organization"/>
    <property type="evidence" value="ECO:0007669"/>
    <property type="project" value="UniProtKB-KW"/>
</dbReference>
<dbReference type="GO" id="GO:0005634">
    <property type="term" value="C:nucleus"/>
    <property type="evidence" value="ECO:0007669"/>
    <property type="project" value="UniProtKB-SubCell"/>
</dbReference>
<feature type="site" description="Histone H3K4me3 binding" evidence="7">
    <location>
        <position position="306"/>
    </location>
</feature>
<feature type="compositionally biased region" description="Basic and acidic residues" evidence="11">
    <location>
        <begin position="167"/>
        <end position="178"/>
    </location>
</feature>
<feature type="compositionally biased region" description="Basic and acidic residues" evidence="11">
    <location>
        <begin position="134"/>
        <end position="160"/>
    </location>
</feature>
<reference evidence="13" key="1">
    <citation type="submission" date="2021-01" db="UniProtKB">
        <authorList>
            <consortium name="EnsemblMetazoa"/>
        </authorList>
    </citation>
    <scope>IDENTIFICATION</scope>
</reference>
<dbReference type="PROSITE" id="PS50016">
    <property type="entry name" value="ZF_PHD_2"/>
    <property type="match status" value="1"/>
</dbReference>
<comment type="subunit">
    <text evidence="10">Component of an histone acetyltransferase complex. Interacts with H3K4me3 and to a lesser extent with H3K4me2.</text>
</comment>
<dbReference type="SMART" id="SM00249">
    <property type="entry name" value="PHD"/>
    <property type="match status" value="1"/>
</dbReference>
<keyword evidence="4 9" id="KW-0863">Zinc-finger</keyword>
<sequence>MMAQSPVMPPLMQNLEFIEHYVDCLENLPLDVQRLVSQIREYDVLYKNKLSAMGRYLCLYQNEPVGPTKKKYLNKVQKCLIKSQHYGDVKLNLISQIVELIDSRSQLLIRDSETNYTDKKEDESKNAGSNNNNIKEKLKVEKTSKSVNEKPTSKSLYDKPKRPRRVRAAEKGQEKTDRSNNNSRASNKPDKEEEDEPMEEDEEPEAKPKKEIKKPKERDVKTKEKEKERPSKEEKEEKEEKKIERKDKNNSGKVTKKTNHKVQSKIKKQKKKKEKEVLSEDIPIDPDEPTYCICHRISFGDMIGCDNESCVFEWFHFECVNLTQKPKGKWYCPQCTAERKEKNKK</sequence>
<evidence type="ECO:0000256" key="11">
    <source>
        <dbReference type="SAM" id="MobiDB-lite"/>
    </source>
</evidence>
<keyword evidence="14" id="KW-1185">Reference proteome</keyword>
<keyword evidence="5 8" id="KW-0862">Zinc</keyword>
<feature type="binding site" evidence="8">
    <location>
        <position position="294"/>
    </location>
    <ligand>
        <name>Zn(2+)</name>
        <dbReference type="ChEBI" id="CHEBI:29105"/>
        <label>1</label>
    </ligand>
</feature>
<evidence type="ECO:0000256" key="10">
    <source>
        <dbReference type="RuleBase" id="RU361213"/>
    </source>
</evidence>
<feature type="binding site" evidence="8">
    <location>
        <position position="319"/>
    </location>
    <ligand>
        <name>Zn(2+)</name>
        <dbReference type="ChEBI" id="CHEBI:29105"/>
        <label>1</label>
    </ligand>
</feature>
<dbReference type="GO" id="GO:0045893">
    <property type="term" value="P:positive regulation of DNA-templated transcription"/>
    <property type="evidence" value="ECO:0007669"/>
    <property type="project" value="TreeGrafter"/>
</dbReference>
<dbReference type="InterPro" id="IPR013083">
    <property type="entry name" value="Znf_RING/FYVE/PHD"/>
</dbReference>
<dbReference type="GO" id="GO:0008270">
    <property type="term" value="F:zinc ion binding"/>
    <property type="evidence" value="ECO:0007669"/>
    <property type="project" value="UniProtKB-KW"/>
</dbReference>
<feature type="binding site" evidence="8">
    <location>
        <position position="316"/>
    </location>
    <ligand>
        <name>Zn(2+)</name>
        <dbReference type="ChEBI" id="CHEBI:29105"/>
        <label>1</label>
    </ligand>
</feature>
<evidence type="ECO:0000259" key="12">
    <source>
        <dbReference type="PROSITE" id="PS50016"/>
    </source>
</evidence>
<feature type="site" description="Histone H3K4me3 binding" evidence="7">
    <location>
        <position position="302"/>
    </location>
</feature>
<comment type="domain">
    <text evidence="10">The PHD-type zinc finger mediates the binding to H3K4me3.</text>
</comment>
<evidence type="ECO:0000256" key="1">
    <source>
        <dbReference type="ARBA" id="ARBA00004123"/>
    </source>
</evidence>
<accession>A0A7M5X869</accession>
<feature type="domain" description="PHD-type" evidence="12">
    <location>
        <begin position="289"/>
        <end position="338"/>
    </location>
</feature>
<dbReference type="SUPFAM" id="SSF57903">
    <property type="entry name" value="FYVE/PHD zinc finger"/>
    <property type="match status" value="1"/>
</dbReference>
<feature type="compositionally biased region" description="Basic and acidic residues" evidence="11">
    <location>
        <begin position="115"/>
        <end position="125"/>
    </location>
</feature>
<dbReference type="PANTHER" id="PTHR10333">
    <property type="entry name" value="INHIBITOR OF GROWTH PROTEIN"/>
    <property type="match status" value="1"/>
</dbReference>
<feature type="compositionally biased region" description="Basic residues" evidence="11">
    <location>
        <begin position="254"/>
        <end position="273"/>
    </location>
</feature>
<dbReference type="OrthoDB" id="5411773at2759"/>
<feature type="compositionally biased region" description="Acidic residues" evidence="11">
    <location>
        <begin position="192"/>
        <end position="204"/>
    </location>
</feature>
<feature type="compositionally biased region" description="Basic and acidic residues" evidence="11">
    <location>
        <begin position="205"/>
        <end position="250"/>
    </location>
</feature>
<evidence type="ECO:0000256" key="8">
    <source>
        <dbReference type="PIRSR" id="PIRSR628651-51"/>
    </source>
</evidence>
<dbReference type="SMART" id="SM01408">
    <property type="entry name" value="ING"/>
    <property type="match status" value="1"/>
</dbReference>
<evidence type="ECO:0000256" key="4">
    <source>
        <dbReference type="ARBA" id="ARBA00022771"/>
    </source>
</evidence>